<evidence type="ECO:0000313" key="2">
    <source>
        <dbReference type="EMBL" id="MDT0385986.1"/>
    </source>
</evidence>
<evidence type="ECO:0008006" key="4">
    <source>
        <dbReference type="Google" id="ProtNLM"/>
    </source>
</evidence>
<keyword evidence="1" id="KW-1133">Transmembrane helix</keyword>
<feature type="transmembrane region" description="Helical" evidence="1">
    <location>
        <begin position="128"/>
        <end position="148"/>
    </location>
</feature>
<organism evidence="2 3">
    <name type="scientific">Streptomyces dubilierae</name>
    <dbReference type="NCBI Taxonomy" id="3075533"/>
    <lineage>
        <taxon>Bacteria</taxon>
        <taxon>Bacillati</taxon>
        <taxon>Actinomycetota</taxon>
        <taxon>Actinomycetes</taxon>
        <taxon>Kitasatosporales</taxon>
        <taxon>Streptomycetaceae</taxon>
        <taxon>Streptomyces</taxon>
    </lineage>
</organism>
<sequence>MADLLYPLAPDEDLPELGTYNAVGTMLLHNSRADEGGGFFATCWFMVILPVVPLGRYYVRVTGYGNESGLFFTSTSTSYQIVGRSRIRWTEVVRTYLAAWIVLPAAFVGPIITAVVGWGDESATNAGLYGMLVSLGLLALLLTVFFCYRQFWRAVREVRWADTPMGTRDGRSWQEVASMLQMAVLMGLLGFFAGVVILFTALAMGELPTRLDPEPNPYADTLLSPVTLLAGLPVATGMATLAVLAGRRRR</sequence>
<evidence type="ECO:0000313" key="3">
    <source>
        <dbReference type="Proteomes" id="UP001183586"/>
    </source>
</evidence>
<feature type="transmembrane region" description="Helical" evidence="1">
    <location>
        <begin position="96"/>
        <end position="116"/>
    </location>
</feature>
<keyword evidence="1" id="KW-0472">Membrane</keyword>
<comment type="caution">
    <text evidence="2">The sequence shown here is derived from an EMBL/GenBank/DDBJ whole genome shotgun (WGS) entry which is preliminary data.</text>
</comment>
<reference evidence="3" key="1">
    <citation type="submission" date="2023-07" db="EMBL/GenBank/DDBJ databases">
        <title>30 novel species of actinomycetes from the DSMZ collection.</title>
        <authorList>
            <person name="Nouioui I."/>
        </authorList>
    </citation>
    <scope>NUCLEOTIDE SEQUENCE [LARGE SCALE GENOMIC DNA]</scope>
    <source>
        <strain evidence="3">DSM 41921</strain>
    </source>
</reference>
<name>A0ABU2P1H1_9ACTN</name>
<keyword evidence="1" id="KW-0812">Transmembrane</keyword>
<gene>
    <name evidence="2" type="ORF">RM641_00900</name>
</gene>
<evidence type="ECO:0000256" key="1">
    <source>
        <dbReference type="SAM" id="Phobius"/>
    </source>
</evidence>
<feature type="transmembrane region" description="Helical" evidence="1">
    <location>
        <begin position="222"/>
        <end position="245"/>
    </location>
</feature>
<dbReference type="Proteomes" id="UP001183586">
    <property type="component" value="Unassembled WGS sequence"/>
</dbReference>
<keyword evidence="3" id="KW-1185">Reference proteome</keyword>
<dbReference type="EMBL" id="JAVREU010000001">
    <property type="protein sequence ID" value="MDT0385986.1"/>
    <property type="molecule type" value="Genomic_DNA"/>
</dbReference>
<feature type="transmembrane region" description="Helical" evidence="1">
    <location>
        <begin position="180"/>
        <end position="202"/>
    </location>
</feature>
<proteinExistence type="predicted"/>
<dbReference type="RefSeq" id="WP_311678156.1">
    <property type="nucleotide sequence ID" value="NZ_JAVREU010000001.1"/>
</dbReference>
<feature type="transmembrane region" description="Helical" evidence="1">
    <location>
        <begin position="38"/>
        <end position="59"/>
    </location>
</feature>
<protein>
    <recommendedName>
        <fullName evidence="4">DUF4013 domain-containing protein</fullName>
    </recommendedName>
</protein>
<accession>A0ABU2P1H1</accession>